<comment type="caution">
    <text evidence="3">The sequence shown here is derived from an EMBL/GenBank/DDBJ whole genome shotgun (WGS) entry which is preliminary data.</text>
</comment>
<reference evidence="3 4" key="1">
    <citation type="submission" date="2019-09" db="EMBL/GenBank/DDBJ databases">
        <title>Report of infection by Mycobacterium simiae a patient suffering from pulmonary tuberculosis.</title>
        <authorList>
            <person name="Mohanty P.S."/>
            <person name="Bansal A.K."/>
            <person name="Singh H."/>
            <person name="Sharma S."/>
            <person name="Patil S.A."/>
            <person name="Upadhaya P."/>
            <person name="Singh P.K."/>
            <person name="Kumar D."/>
            <person name="Kumar S."/>
            <person name="Singh R.K."/>
            <person name="Chaudhary B."/>
        </authorList>
    </citation>
    <scope>NUCLEOTIDE SEQUENCE [LARGE SCALE GENOMIC DNA]</scope>
    <source>
        <strain evidence="3 4">JAL-560-SIM</strain>
    </source>
</reference>
<dbReference type="PANTHER" id="PTHR33371">
    <property type="entry name" value="INTERMEMBRANE PHOSPHOLIPID TRANSPORT SYSTEM BINDING PROTEIN MLAD-RELATED"/>
    <property type="match status" value="1"/>
</dbReference>
<dbReference type="PANTHER" id="PTHR33371:SF19">
    <property type="entry name" value="MCE-FAMILY PROTEIN MCE4A"/>
    <property type="match status" value="1"/>
</dbReference>
<dbReference type="OrthoDB" id="3460188at2"/>
<dbReference type="InterPro" id="IPR024516">
    <property type="entry name" value="Mce_C"/>
</dbReference>
<dbReference type="InterPro" id="IPR003399">
    <property type="entry name" value="Mce/MlaD"/>
</dbReference>
<dbReference type="GO" id="GO:0005576">
    <property type="term" value="C:extracellular region"/>
    <property type="evidence" value="ECO:0007669"/>
    <property type="project" value="TreeGrafter"/>
</dbReference>
<dbReference type="InterPro" id="IPR005693">
    <property type="entry name" value="Mce"/>
</dbReference>
<dbReference type="RefSeq" id="WP_149656335.1">
    <property type="nucleotide sequence ID" value="NZ_VTZN01000263.1"/>
</dbReference>
<dbReference type="NCBIfam" id="TIGR00996">
    <property type="entry name" value="Mtu_fam_mce"/>
    <property type="match status" value="1"/>
</dbReference>
<dbReference type="Pfam" id="PF02470">
    <property type="entry name" value="MlaD"/>
    <property type="match status" value="1"/>
</dbReference>
<dbReference type="Pfam" id="PF11887">
    <property type="entry name" value="Mce4_CUP1"/>
    <property type="match status" value="1"/>
</dbReference>
<proteinExistence type="predicted"/>
<evidence type="ECO:0000259" key="2">
    <source>
        <dbReference type="Pfam" id="PF11887"/>
    </source>
</evidence>
<protein>
    <submittedName>
        <fullName evidence="3">MCE family protein</fullName>
    </submittedName>
</protein>
<evidence type="ECO:0000313" key="3">
    <source>
        <dbReference type="EMBL" id="KAA1245227.1"/>
    </source>
</evidence>
<dbReference type="AlphaFoldDB" id="A0A5B1B9B0"/>
<gene>
    <name evidence="3" type="ORF">F0Q45_24365</name>
</gene>
<evidence type="ECO:0000313" key="4">
    <source>
        <dbReference type="Proteomes" id="UP000324701"/>
    </source>
</evidence>
<organism evidence="3 4">
    <name type="scientific">Mycobacterium simiae</name>
    <name type="common">Mycobacterium habana</name>
    <dbReference type="NCBI Taxonomy" id="1784"/>
    <lineage>
        <taxon>Bacteria</taxon>
        <taxon>Bacillati</taxon>
        <taxon>Actinomycetota</taxon>
        <taxon>Actinomycetes</taxon>
        <taxon>Mycobacteriales</taxon>
        <taxon>Mycobacteriaceae</taxon>
        <taxon>Mycobacterium</taxon>
        <taxon>Mycobacterium simiae complex</taxon>
    </lineage>
</organism>
<dbReference type="GO" id="GO:0051701">
    <property type="term" value="P:biological process involved in interaction with host"/>
    <property type="evidence" value="ECO:0007669"/>
    <property type="project" value="TreeGrafter"/>
</dbReference>
<keyword evidence="4" id="KW-1185">Reference proteome</keyword>
<accession>A0A5B1B9B0</accession>
<sequence length="405" mass="41967">MTTPQRANAPHGPPAKTAGVVGAVLIALVVVAAVTQFRGGFTPTESLTVVADRAGLLIGTGSKVTLNGVGIGQVTDIREIERDGKPAAQFTVAVAPEYARLIPANVVASIKSTTVFGGKYVALTSPKQPAPPIDSTAVIDARSVSTEVNTVFQTLTSLARTVDPVKLNVTLTGAADALSGLGDKFGASLVNGNTVLADLNPRMDQLHHDVIALARVADIAADASPDLWNLLAHLTTTGQTLNKQQKELDATLLAAIGFAHTGADVLAASQTHVVQALAELVPTTGLLDTYSPELLCAIRNAAQVRPAVAAAEGLGNGYSLRAHTQLVGGANPYVYPDNLPRVNARGGPGGAPGCWQTITRDLWPAPSLVMDTGASIAPYNHFAIGTPWALDYVWGRQIGENTINP</sequence>
<feature type="domain" description="Mammalian cell entry C-terminal" evidence="2">
    <location>
        <begin position="132"/>
        <end position="348"/>
    </location>
</feature>
<evidence type="ECO:0000259" key="1">
    <source>
        <dbReference type="Pfam" id="PF02470"/>
    </source>
</evidence>
<dbReference type="EMBL" id="VTZN01000263">
    <property type="protein sequence ID" value="KAA1245227.1"/>
    <property type="molecule type" value="Genomic_DNA"/>
</dbReference>
<dbReference type="Proteomes" id="UP000324701">
    <property type="component" value="Unassembled WGS sequence"/>
</dbReference>
<name>A0A5B1B9B0_MYCSI</name>
<dbReference type="InterPro" id="IPR052336">
    <property type="entry name" value="MlaD_Phospholipid_Transporter"/>
</dbReference>
<feature type="domain" description="Mce/MlaD" evidence="1">
    <location>
        <begin position="44"/>
        <end position="125"/>
    </location>
</feature>